<evidence type="ECO:0000259" key="4">
    <source>
        <dbReference type="Pfam" id="PF00294"/>
    </source>
</evidence>
<comment type="caution">
    <text evidence="5">The sequence shown here is derived from an EMBL/GenBank/DDBJ whole genome shotgun (WGS) entry which is preliminary data.</text>
</comment>
<dbReference type="Proteomes" id="UP000295560">
    <property type="component" value="Unassembled WGS sequence"/>
</dbReference>
<keyword evidence="2" id="KW-0808">Transferase</keyword>
<name>A0A4R1HQJ6_PSEEN</name>
<organism evidence="5 6">
    <name type="scientific">Pseudonocardia endophytica</name>
    <dbReference type="NCBI Taxonomy" id="401976"/>
    <lineage>
        <taxon>Bacteria</taxon>
        <taxon>Bacillati</taxon>
        <taxon>Actinomycetota</taxon>
        <taxon>Actinomycetes</taxon>
        <taxon>Pseudonocardiales</taxon>
        <taxon>Pseudonocardiaceae</taxon>
        <taxon>Pseudonocardia</taxon>
    </lineage>
</organism>
<accession>A0A4R1HQJ6</accession>
<sequence length="276" mass="27669">MLGVLGDLVEDVVVWPSGPVAPGTDTAAQVFRRRGGSAANVAAHAARIAPVRFLGQVGDDDAGRALTASLADDGVDVRVRRAGRTGTVVVLVDADGERTMLPDRGAAAELCDPPAAWADGLTHLHLPAYSLVAEPVRGAALAVAARVGSVSVDVASTGAVRACGVERFAALLRELRPAHVLATLAEADLLGLPGSAPAGTVVVVKDGPRPARVTAPGRPAVVVPVPPVGSVRDTTGAGDAFAAGYLQAVVGGAEPVEACRNGHRTARTVLTVPGAG</sequence>
<dbReference type="InterPro" id="IPR002173">
    <property type="entry name" value="Carboh/pur_kinase_PfkB_CS"/>
</dbReference>
<evidence type="ECO:0000313" key="6">
    <source>
        <dbReference type="Proteomes" id="UP000295560"/>
    </source>
</evidence>
<dbReference type="InterPro" id="IPR052700">
    <property type="entry name" value="Carb_kinase_PfkB-like"/>
</dbReference>
<evidence type="ECO:0000256" key="3">
    <source>
        <dbReference type="ARBA" id="ARBA00022777"/>
    </source>
</evidence>
<proteinExistence type="inferred from homology"/>
<dbReference type="SUPFAM" id="SSF53613">
    <property type="entry name" value="Ribokinase-like"/>
    <property type="match status" value="1"/>
</dbReference>
<dbReference type="InterPro" id="IPR011611">
    <property type="entry name" value="PfkB_dom"/>
</dbReference>
<dbReference type="GO" id="GO:0016301">
    <property type="term" value="F:kinase activity"/>
    <property type="evidence" value="ECO:0007669"/>
    <property type="project" value="UniProtKB-KW"/>
</dbReference>
<reference evidence="5 6" key="1">
    <citation type="submission" date="2019-03" db="EMBL/GenBank/DDBJ databases">
        <title>Sequencing the genomes of 1000 actinobacteria strains.</title>
        <authorList>
            <person name="Klenk H.-P."/>
        </authorList>
    </citation>
    <scope>NUCLEOTIDE SEQUENCE [LARGE SCALE GENOMIC DNA]</scope>
    <source>
        <strain evidence="5 6">DSM 44969</strain>
    </source>
</reference>
<protein>
    <submittedName>
        <fullName evidence="5">Sugar/nucleoside kinase (Ribokinase family)</fullName>
    </submittedName>
</protein>
<evidence type="ECO:0000313" key="5">
    <source>
        <dbReference type="EMBL" id="TCK24874.1"/>
    </source>
</evidence>
<keyword evidence="6" id="KW-1185">Reference proteome</keyword>
<dbReference type="Pfam" id="PF00294">
    <property type="entry name" value="PfkB"/>
    <property type="match status" value="1"/>
</dbReference>
<dbReference type="OrthoDB" id="9808601at2"/>
<dbReference type="EMBL" id="SMFZ01000001">
    <property type="protein sequence ID" value="TCK24874.1"/>
    <property type="molecule type" value="Genomic_DNA"/>
</dbReference>
<dbReference type="PROSITE" id="PS00584">
    <property type="entry name" value="PFKB_KINASES_2"/>
    <property type="match status" value="1"/>
</dbReference>
<evidence type="ECO:0000256" key="1">
    <source>
        <dbReference type="ARBA" id="ARBA00010688"/>
    </source>
</evidence>
<dbReference type="PANTHER" id="PTHR43320:SF3">
    <property type="entry name" value="CARBOHYDRATE KINASE PFKB DOMAIN-CONTAINING PROTEIN"/>
    <property type="match status" value="1"/>
</dbReference>
<dbReference type="InterPro" id="IPR029056">
    <property type="entry name" value="Ribokinase-like"/>
</dbReference>
<dbReference type="RefSeq" id="WP_132421261.1">
    <property type="nucleotide sequence ID" value="NZ_SMFZ01000001.1"/>
</dbReference>
<comment type="similarity">
    <text evidence="1">Belongs to the carbohydrate kinase PfkB family.</text>
</comment>
<feature type="domain" description="Carbohydrate kinase PfkB" evidence="4">
    <location>
        <begin position="17"/>
        <end position="275"/>
    </location>
</feature>
<keyword evidence="3 5" id="KW-0418">Kinase</keyword>
<dbReference type="Gene3D" id="3.40.1190.20">
    <property type="match status" value="1"/>
</dbReference>
<dbReference type="PANTHER" id="PTHR43320">
    <property type="entry name" value="SUGAR KINASE"/>
    <property type="match status" value="1"/>
</dbReference>
<evidence type="ECO:0000256" key="2">
    <source>
        <dbReference type="ARBA" id="ARBA00022679"/>
    </source>
</evidence>
<dbReference type="AlphaFoldDB" id="A0A4R1HQJ6"/>
<gene>
    <name evidence="5" type="ORF">EV378_0667</name>
</gene>